<dbReference type="SUPFAM" id="SSF63829">
    <property type="entry name" value="Calcium-dependent phosphotriesterase"/>
    <property type="match status" value="1"/>
</dbReference>
<dbReference type="Gene3D" id="2.120.10.30">
    <property type="entry name" value="TolB, C-terminal domain"/>
    <property type="match status" value="1"/>
</dbReference>
<dbReference type="InterPro" id="IPR011042">
    <property type="entry name" value="6-blade_b-propeller_TolB-like"/>
</dbReference>
<evidence type="ECO:0000313" key="1">
    <source>
        <dbReference type="EMBL" id="MBB5980915.1"/>
    </source>
</evidence>
<dbReference type="AlphaFoldDB" id="A0A841DVQ2"/>
<protein>
    <submittedName>
        <fullName evidence="1">Uncharacterized protein</fullName>
    </submittedName>
</protein>
<accession>A0A841DVQ2</accession>
<reference evidence="1 2" key="1">
    <citation type="submission" date="2020-08" db="EMBL/GenBank/DDBJ databases">
        <title>Sequencing the genomes of 1000 actinobacteria strains.</title>
        <authorList>
            <person name="Klenk H.-P."/>
        </authorList>
    </citation>
    <scope>NUCLEOTIDE SEQUENCE [LARGE SCALE GENOMIC DNA]</scope>
    <source>
        <strain evidence="1 2">DSM 17294</strain>
    </source>
</reference>
<evidence type="ECO:0000313" key="2">
    <source>
        <dbReference type="Proteomes" id="UP000558997"/>
    </source>
</evidence>
<name>A0A841DVQ2_9ACTN</name>
<proteinExistence type="predicted"/>
<comment type="caution">
    <text evidence="1">The sequence shown here is derived from an EMBL/GenBank/DDBJ whole genome shotgun (WGS) entry which is preliminary data.</text>
</comment>
<sequence>MRWRPALTLAAALTLLLNGCHTEQSKAPAGEQVAIVAGGGAETTATKALDLSLSGVPNDFEVGRDGVARLMVTQSGRVLIWTFKPDGSATRIDVDPKITDVSQLAVADDGNLYISHLAGRVWCISKVDRNGRATPVIVNGQPAPTAGAQNGRGDVRIDGIAIDRQGRLVFVEDAYNVALQQAINLVRRVEANGHITTIAGRAGVLSPKEYAEAIVGSVAPPPGTRATDWPLPGLGELDSLAVGEDDTIFVQAHRGVLAVAPDGTIRAIARRRDNTAALVADRPFTREGEALDADPRFIDHASITADRGFLTMPVTHTQSEESRSIPAAFRWVGEYSDGQRAIIEAAGRRASKDRLQQILRIVRPDGSVTTGAWAVDGGAVRGGNLYLLIRGDNNQLMIGKIELPN</sequence>
<dbReference type="RefSeq" id="WP_184836999.1">
    <property type="nucleotide sequence ID" value="NZ_BAAAVN010000003.1"/>
</dbReference>
<gene>
    <name evidence="1" type="ORF">HDA44_004256</name>
</gene>
<organism evidence="1 2">
    <name type="scientific">Kribbella solani</name>
    <dbReference type="NCBI Taxonomy" id="236067"/>
    <lineage>
        <taxon>Bacteria</taxon>
        <taxon>Bacillati</taxon>
        <taxon>Actinomycetota</taxon>
        <taxon>Actinomycetes</taxon>
        <taxon>Propionibacteriales</taxon>
        <taxon>Kribbellaceae</taxon>
        <taxon>Kribbella</taxon>
    </lineage>
</organism>
<dbReference type="EMBL" id="JACHNF010000001">
    <property type="protein sequence ID" value="MBB5980915.1"/>
    <property type="molecule type" value="Genomic_DNA"/>
</dbReference>
<keyword evidence="2" id="KW-1185">Reference proteome</keyword>
<dbReference type="Proteomes" id="UP000558997">
    <property type="component" value="Unassembled WGS sequence"/>
</dbReference>